<dbReference type="PROSITE" id="PS00150">
    <property type="entry name" value="ACYLPHOSPHATASE_1"/>
    <property type="match status" value="1"/>
</dbReference>
<comment type="similarity">
    <text evidence="1 7">Belongs to the acylphosphatase family.</text>
</comment>
<dbReference type="PRINTS" id="PR00112">
    <property type="entry name" value="ACYLPHPHTASE"/>
</dbReference>
<evidence type="ECO:0000256" key="1">
    <source>
        <dbReference type="ARBA" id="ARBA00005614"/>
    </source>
</evidence>
<dbReference type="Pfam" id="PF00708">
    <property type="entry name" value="Acylphosphatase"/>
    <property type="match status" value="1"/>
</dbReference>
<evidence type="ECO:0000313" key="9">
    <source>
        <dbReference type="EMBL" id="MBA8805983.1"/>
    </source>
</evidence>
<sequence>MTGTPTIAVDVVVSGRVQGVSFRAYAEAEARRLRVTGWIRNEPDGSVAGHFEGPQPDVEALVAWCHQGSPYATVRRVASSPAPVAGHARFEVRY</sequence>
<reference evidence="9 10" key="1">
    <citation type="submission" date="2020-07" db="EMBL/GenBank/DDBJ databases">
        <title>Sequencing the genomes of 1000 actinobacteria strains.</title>
        <authorList>
            <person name="Klenk H.-P."/>
        </authorList>
    </citation>
    <scope>NUCLEOTIDE SEQUENCE [LARGE SCALE GENOMIC DNA]</scope>
    <source>
        <strain evidence="9 10">DSM 21349</strain>
    </source>
</reference>
<dbReference type="InterPro" id="IPR036046">
    <property type="entry name" value="Acylphosphatase-like_dom_sf"/>
</dbReference>
<evidence type="ECO:0000256" key="4">
    <source>
        <dbReference type="ARBA" id="ARBA00022801"/>
    </source>
</evidence>
<name>A0A7W3J460_9ACTN</name>
<evidence type="ECO:0000259" key="8">
    <source>
        <dbReference type="PROSITE" id="PS51160"/>
    </source>
</evidence>
<accession>A0A7W3J460</accession>
<dbReference type="GO" id="GO:0003998">
    <property type="term" value="F:acylphosphatase activity"/>
    <property type="evidence" value="ECO:0007669"/>
    <property type="project" value="UniProtKB-EC"/>
</dbReference>
<proteinExistence type="inferred from homology"/>
<dbReference type="SUPFAM" id="SSF54975">
    <property type="entry name" value="Acylphosphatase/BLUF domain-like"/>
    <property type="match status" value="1"/>
</dbReference>
<gene>
    <name evidence="9" type="ORF">FB382_004328</name>
</gene>
<dbReference type="PANTHER" id="PTHR10029">
    <property type="entry name" value="ACYLPHOSPHATASE"/>
    <property type="match status" value="1"/>
</dbReference>
<feature type="active site" evidence="6">
    <location>
        <position position="41"/>
    </location>
</feature>
<keyword evidence="10" id="KW-1185">Reference proteome</keyword>
<dbReference type="RefSeq" id="WP_182541978.1">
    <property type="nucleotide sequence ID" value="NZ_JACGXA010000003.1"/>
</dbReference>
<dbReference type="Proteomes" id="UP000580910">
    <property type="component" value="Unassembled WGS sequence"/>
</dbReference>
<keyword evidence="4 6" id="KW-0378">Hydrolase</keyword>
<dbReference type="InterPro" id="IPR017968">
    <property type="entry name" value="Acylphosphatase_CS"/>
</dbReference>
<evidence type="ECO:0000256" key="7">
    <source>
        <dbReference type="RuleBase" id="RU004168"/>
    </source>
</evidence>
<evidence type="ECO:0000256" key="5">
    <source>
        <dbReference type="ARBA" id="ARBA00047645"/>
    </source>
</evidence>
<dbReference type="PANTHER" id="PTHR10029:SF3">
    <property type="entry name" value="ACYLPHOSPHATASE-RELATED"/>
    <property type="match status" value="1"/>
</dbReference>
<comment type="caution">
    <text evidence="9">The sequence shown here is derived from an EMBL/GenBank/DDBJ whole genome shotgun (WGS) entry which is preliminary data.</text>
</comment>
<evidence type="ECO:0000256" key="3">
    <source>
        <dbReference type="ARBA" id="ARBA00015991"/>
    </source>
</evidence>
<comment type="catalytic activity">
    <reaction evidence="5 6">
        <text>an acyl phosphate + H2O = a carboxylate + phosphate + H(+)</text>
        <dbReference type="Rhea" id="RHEA:14965"/>
        <dbReference type="ChEBI" id="CHEBI:15377"/>
        <dbReference type="ChEBI" id="CHEBI:15378"/>
        <dbReference type="ChEBI" id="CHEBI:29067"/>
        <dbReference type="ChEBI" id="CHEBI:43474"/>
        <dbReference type="ChEBI" id="CHEBI:59918"/>
        <dbReference type="EC" id="3.6.1.7"/>
    </reaction>
</comment>
<feature type="domain" description="Acylphosphatase-like" evidence="8">
    <location>
        <begin position="8"/>
        <end position="94"/>
    </location>
</feature>
<evidence type="ECO:0000256" key="2">
    <source>
        <dbReference type="ARBA" id="ARBA00012150"/>
    </source>
</evidence>
<dbReference type="EC" id="3.6.1.7" evidence="2 6"/>
<dbReference type="InterPro" id="IPR001792">
    <property type="entry name" value="Acylphosphatase-like_dom"/>
</dbReference>
<evidence type="ECO:0000256" key="6">
    <source>
        <dbReference type="PROSITE-ProRule" id="PRU00520"/>
    </source>
</evidence>
<dbReference type="EMBL" id="JACGXA010000003">
    <property type="protein sequence ID" value="MBA8805983.1"/>
    <property type="molecule type" value="Genomic_DNA"/>
</dbReference>
<protein>
    <recommendedName>
        <fullName evidence="3 6">acylphosphatase</fullName>
        <ecNumber evidence="2 6">3.6.1.7</ecNumber>
    </recommendedName>
</protein>
<dbReference type="PROSITE" id="PS51160">
    <property type="entry name" value="ACYLPHOSPHATASE_3"/>
    <property type="match status" value="1"/>
</dbReference>
<dbReference type="AlphaFoldDB" id="A0A7W3J460"/>
<evidence type="ECO:0000313" key="10">
    <source>
        <dbReference type="Proteomes" id="UP000580910"/>
    </source>
</evidence>
<dbReference type="InterPro" id="IPR020456">
    <property type="entry name" value="Acylphosphatase"/>
</dbReference>
<organism evidence="9 10">
    <name type="scientific">Nocardioides ginsengisegetis</name>
    <dbReference type="NCBI Taxonomy" id="661491"/>
    <lineage>
        <taxon>Bacteria</taxon>
        <taxon>Bacillati</taxon>
        <taxon>Actinomycetota</taxon>
        <taxon>Actinomycetes</taxon>
        <taxon>Propionibacteriales</taxon>
        <taxon>Nocardioidaceae</taxon>
        <taxon>Nocardioides</taxon>
    </lineage>
</organism>
<dbReference type="Gene3D" id="3.30.70.100">
    <property type="match status" value="1"/>
</dbReference>
<feature type="active site" evidence="6">
    <location>
        <position position="23"/>
    </location>
</feature>